<accession>A0A2T4Z5T4</accession>
<dbReference type="AlphaFoldDB" id="A0A2T4Z5T4"/>
<evidence type="ECO:0000313" key="3">
    <source>
        <dbReference type="EMBL" id="PTM57254.1"/>
    </source>
</evidence>
<feature type="chain" id="PRO_5015542673" evidence="2">
    <location>
        <begin position="23"/>
        <end position="327"/>
    </location>
</feature>
<evidence type="ECO:0000256" key="2">
    <source>
        <dbReference type="SAM" id="SignalP"/>
    </source>
</evidence>
<dbReference type="PROSITE" id="PS51318">
    <property type="entry name" value="TAT"/>
    <property type="match status" value="1"/>
</dbReference>
<dbReference type="OrthoDB" id="7259884at2"/>
<reference evidence="3 4" key="1">
    <citation type="submission" date="2018-04" db="EMBL/GenBank/DDBJ databases">
        <title>Genomic Encyclopedia of Archaeal and Bacterial Type Strains, Phase II (KMG-II): from individual species to whole genera.</title>
        <authorList>
            <person name="Goeker M."/>
        </authorList>
    </citation>
    <scope>NUCLEOTIDE SEQUENCE [LARGE SCALE GENOMIC DNA]</scope>
    <source>
        <strain evidence="3 4">DSM 25521</strain>
    </source>
</reference>
<dbReference type="CDD" id="cd07012">
    <property type="entry name" value="PBP2_Bug_TTT"/>
    <property type="match status" value="1"/>
</dbReference>
<dbReference type="InterPro" id="IPR042100">
    <property type="entry name" value="Bug_dom1"/>
</dbReference>
<gene>
    <name evidence="3" type="ORF">C8P69_104304</name>
</gene>
<name>A0A2T4Z5T4_9HYPH</name>
<proteinExistence type="inferred from homology"/>
<organism evidence="3 4">
    <name type="scientific">Phreatobacter oligotrophus</name>
    <dbReference type="NCBI Taxonomy" id="1122261"/>
    <lineage>
        <taxon>Bacteria</taxon>
        <taxon>Pseudomonadati</taxon>
        <taxon>Pseudomonadota</taxon>
        <taxon>Alphaproteobacteria</taxon>
        <taxon>Hyphomicrobiales</taxon>
        <taxon>Phreatobacteraceae</taxon>
        <taxon>Phreatobacter</taxon>
    </lineage>
</organism>
<dbReference type="InterPro" id="IPR006311">
    <property type="entry name" value="TAT_signal"/>
</dbReference>
<dbReference type="Pfam" id="PF03401">
    <property type="entry name" value="TctC"/>
    <property type="match status" value="1"/>
</dbReference>
<protein>
    <submittedName>
        <fullName evidence="3">Tripartite-type tricarboxylate transporter receptor subunit TctC</fullName>
    </submittedName>
</protein>
<keyword evidence="2" id="KW-0732">Signal</keyword>
<dbReference type="PIRSF" id="PIRSF017082">
    <property type="entry name" value="YflP"/>
    <property type="match status" value="1"/>
</dbReference>
<dbReference type="InterPro" id="IPR005064">
    <property type="entry name" value="BUG"/>
</dbReference>
<feature type="signal peptide" evidence="2">
    <location>
        <begin position="1"/>
        <end position="22"/>
    </location>
</feature>
<evidence type="ECO:0000256" key="1">
    <source>
        <dbReference type="ARBA" id="ARBA00006987"/>
    </source>
</evidence>
<dbReference type="Gene3D" id="3.40.190.150">
    <property type="entry name" value="Bordetella uptake gene, domain 1"/>
    <property type="match status" value="1"/>
</dbReference>
<dbReference type="PANTHER" id="PTHR42928">
    <property type="entry name" value="TRICARBOXYLATE-BINDING PROTEIN"/>
    <property type="match status" value="1"/>
</dbReference>
<sequence>MRLDRRSFVASALMSVAAAGTAAGQTSYPNRAVRVIVPFPAGGTTDLLARLVSERLQSYWGQPFVVENVGGAGGSLGADRVAKAAPDGYTLLFHNLTFSTTSVSLEIAGRATHDMFRDFRPVSLAAHVPMIVLGRANSPPGTLADFVTAARQSGDPALYGSTGPGSVMNFAMEVFKRDSGLKLDHVPFRGAAPLLQELVAGRLHLGGDQLSTSLEFIRSGAVRPLATLSTTRPTALPDVPTVRELGFPNMEMQGWNGFFVPAATPDDIVDKLEAGVKRAMQEPDLRARLQSLGADPIGSTPAEFLTVLRRQVDGVRPLIAELKLVVQ</sequence>
<comment type="similarity">
    <text evidence="1">Belongs to the UPF0065 (bug) family.</text>
</comment>
<dbReference type="PANTHER" id="PTHR42928:SF5">
    <property type="entry name" value="BLR1237 PROTEIN"/>
    <property type="match status" value="1"/>
</dbReference>
<dbReference type="Gene3D" id="3.40.190.10">
    <property type="entry name" value="Periplasmic binding protein-like II"/>
    <property type="match status" value="1"/>
</dbReference>
<dbReference type="SUPFAM" id="SSF53850">
    <property type="entry name" value="Periplasmic binding protein-like II"/>
    <property type="match status" value="1"/>
</dbReference>
<evidence type="ECO:0000313" key="4">
    <source>
        <dbReference type="Proteomes" id="UP000241808"/>
    </source>
</evidence>
<keyword evidence="4" id="KW-1185">Reference proteome</keyword>
<comment type="caution">
    <text evidence="3">The sequence shown here is derived from an EMBL/GenBank/DDBJ whole genome shotgun (WGS) entry which is preliminary data.</text>
</comment>
<dbReference type="Proteomes" id="UP000241808">
    <property type="component" value="Unassembled WGS sequence"/>
</dbReference>
<keyword evidence="3" id="KW-0675">Receptor</keyword>
<dbReference type="EMBL" id="PZZL01000004">
    <property type="protein sequence ID" value="PTM57254.1"/>
    <property type="molecule type" value="Genomic_DNA"/>
</dbReference>